<dbReference type="GO" id="GO:0005634">
    <property type="term" value="C:nucleus"/>
    <property type="evidence" value="ECO:0007669"/>
    <property type="project" value="UniProtKB-SubCell"/>
</dbReference>
<feature type="compositionally biased region" description="Polar residues" evidence="5">
    <location>
        <begin position="112"/>
        <end position="124"/>
    </location>
</feature>
<dbReference type="Gene3D" id="1.10.10.60">
    <property type="entry name" value="Homeodomain-like"/>
    <property type="match status" value="1"/>
</dbReference>
<reference evidence="7" key="2">
    <citation type="submission" date="2023-05" db="EMBL/GenBank/DDBJ databases">
        <authorList>
            <consortium name="Lawrence Berkeley National Laboratory"/>
            <person name="Steindorff A."/>
            <person name="Hensen N."/>
            <person name="Bonometti L."/>
            <person name="Westerberg I."/>
            <person name="Brannstrom I.O."/>
            <person name="Guillou S."/>
            <person name="Cros-Aarteil S."/>
            <person name="Calhoun S."/>
            <person name="Haridas S."/>
            <person name="Kuo A."/>
            <person name="Mondo S."/>
            <person name="Pangilinan J."/>
            <person name="Riley R."/>
            <person name="Labutti K."/>
            <person name="Andreopoulos B."/>
            <person name="Lipzen A."/>
            <person name="Chen C."/>
            <person name="Yanf M."/>
            <person name="Daum C."/>
            <person name="Ng V."/>
            <person name="Clum A."/>
            <person name="Ohm R."/>
            <person name="Martin F."/>
            <person name="Silar P."/>
            <person name="Natvig D."/>
            <person name="Lalanne C."/>
            <person name="Gautier V."/>
            <person name="Ament-Velasquez S.L."/>
            <person name="Kruys A."/>
            <person name="Hutchinson M.I."/>
            <person name="Powell A.J."/>
            <person name="Barry K."/>
            <person name="Miller A.N."/>
            <person name="Grigoriev I.V."/>
            <person name="Debuchy R."/>
            <person name="Gladieux P."/>
            <person name="Thoren M.H."/>
            <person name="Johannesson H."/>
        </authorList>
    </citation>
    <scope>NUCLEOTIDE SEQUENCE</scope>
    <source>
        <strain evidence="7">CBS 508.74</strain>
    </source>
</reference>
<dbReference type="RefSeq" id="XP_064671897.1">
    <property type="nucleotide sequence ID" value="XM_064817568.1"/>
</dbReference>
<dbReference type="GO" id="GO:0006355">
    <property type="term" value="P:regulation of DNA-templated transcription"/>
    <property type="evidence" value="ECO:0007669"/>
    <property type="project" value="InterPro"/>
</dbReference>
<dbReference type="PROSITE" id="PS50071">
    <property type="entry name" value="HOMEOBOX_2"/>
    <property type="match status" value="1"/>
</dbReference>
<protein>
    <recommendedName>
        <fullName evidence="6">Homeobox domain-containing protein</fullName>
    </recommendedName>
</protein>
<evidence type="ECO:0000256" key="1">
    <source>
        <dbReference type="ARBA" id="ARBA00023125"/>
    </source>
</evidence>
<feature type="region of interest" description="Disordered" evidence="5">
    <location>
        <begin position="269"/>
        <end position="297"/>
    </location>
</feature>
<evidence type="ECO:0000313" key="8">
    <source>
        <dbReference type="Proteomes" id="UP001302812"/>
    </source>
</evidence>
<dbReference type="EMBL" id="MU853337">
    <property type="protein sequence ID" value="KAK4114327.1"/>
    <property type="molecule type" value="Genomic_DNA"/>
</dbReference>
<feature type="compositionally biased region" description="Basic and acidic residues" evidence="5">
    <location>
        <begin position="166"/>
        <end position="176"/>
    </location>
</feature>
<dbReference type="CDD" id="cd00086">
    <property type="entry name" value="homeodomain"/>
    <property type="match status" value="1"/>
</dbReference>
<feature type="domain" description="Homeobox" evidence="6">
    <location>
        <begin position="285"/>
        <end position="348"/>
    </location>
</feature>
<evidence type="ECO:0000256" key="3">
    <source>
        <dbReference type="ARBA" id="ARBA00023242"/>
    </source>
</evidence>
<dbReference type="AlphaFoldDB" id="A0AAN6TH18"/>
<comment type="subcellular location">
    <subcellularLocation>
        <location evidence="4">Nucleus</location>
    </subcellularLocation>
</comment>
<feature type="region of interest" description="Disordered" evidence="5">
    <location>
        <begin position="1"/>
        <end position="248"/>
    </location>
</feature>
<organism evidence="7 8">
    <name type="scientific">Canariomyces notabilis</name>
    <dbReference type="NCBI Taxonomy" id="2074819"/>
    <lineage>
        <taxon>Eukaryota</taxon>
        <taxon>Fungi</taxon>
        <taxon>Dikarya</taxon>
        <taxon>Ascomycota</taxon>
        <taxon>Pezizomycotina</taxon>
        <taxon>Sordariomycetes</taxon>
        <taxon>Sordariomycetidae</taxon>
        <taxon>Sordariales</taxon>
        <taxon>Chaetomiaceae</taxon>
        <taxon>Canariomyces</taxon>
    </lineage>
</organism>
<comment type="caution">
    <text evidence="7">The sequence shown here is derived from an EMBL/GenBank/DDBJ whole genome shotgun (WGS) entry which is preliminary data.</text>
</comment>
<dbReference type="InterPro" id="IPR050224">
    <property type="entry name" value="TALE_homeobox"/>
</dbReference>
<sequence length="426" mass="48055">MARGPIPPSNNGWSNRANGNGGPRRPSEADRSDRPVLPSVNEILSGDYMPSRFSRTPYAVNSPPAVPTPEGYEDRPESPPAYSYASISDNHQQRPLAPMQDDRSSQVPRRYGSQQQAPLSPRSNPSSWASPPRTPPAPRLPSFPPIRESVPMEPYDHFVPSPSRPRPHEMNYERAPEAMSRMSVAWPETRHAEGGDYYRAPPSSGAAHGRPSQPQPREPREFYRLPPLPYRPHHEPTHHARPYPTRRHHSFSFSPATYWDRRPLFPEDEYSPAHSNYMREPNGESRPKRRRGNLPRESTDRLRAWFDAHQEHPYPSEEVKQALMRETGLQMNQISNWFINARRRYLKKPLRPGPDGASDASFPSPTERNRNASFSDSEGSLYASEPLTAGANGISDPRTAPPPLVPPGAVDERSLSRTNGFGRQSV</sequence>
<feature type="compositionally biased region" description="Polar residues" evidence="5">
    <location>
        <begin position="416"/>
        <end position="426"/>
    </location>
</feature>
<dbReference type="InterPro" id="IPR008422">
    <property type="entry name" value="KN_HD"/>
</dbReference>
<feature type="compositionally biased region" description="Polar residues" evidence="5">
    <location>
        <begin position="361"/>
        <end position="378"/>
    </location>
</feature>
<evidence type="ECO:0000259" key="6">
    <source>
        <dbReference type="PROSITE" id="PS50071"/>
    </source>
</evidence>
<feature type="DNA-binding region" description="Homeobox" evidence="4">
    <location>
        <begin position="287"/>
        <end position="349"/>
    </location>
</feature>
<dbReference type="PANTHER" id="PTHR11850">
    <property type="entry name" value="HOMEOBOX PROTEIN TRANSCRIPTION FACTORS"/>
    <property type="match status" value="1"/>
</dbReference>
<keyword evidence="2 4" id="KW-0371">Homeobox</keyword>
<dbReference type="InterPro" id="IPR001356">
    <property type="entry name" value="HD"/>
</dbReference>
<dbReference type="Pfam" id="PF05920">
    <property type="entry name" value="Homeobox_KN"/>
    <property type="match status" value="1"/>
</dbReference>
<accession>A0AAN6TH18</accession>
<proteinExistence type="predicted"/>
<evidence type="ECO:0000256" key="2">
    <source>
        <dbReference type="ARBA" id="ARBA00023155"/>
    </source>
</evidence>
<dbReference type="GO" id="GO:0003677">
    <property type="term" value="F:DNA binding"/>
    <property type="evidence" value="ECO:0007669"/>
    <property type="project" value="UniProtKB-UniRule"/>
</dbReference>
<reference evidence="7" key="1">
    <citation type="journal article" date="2023" name="Mol. Phylogenet. Evol.">
        <title>Genome-scale phylogeny and comparative genomics of the fungal order Sordariales.</title>
        <authorList>
            <person name="Hensen N."/>
            <person name="Bonometti L."/>
            <person name="Westerberg I."/>
            <person name="Brannstrom I.O."/>
            <person name="Guillou S."/>
            <person name="Cros-Aarteil S."/>
            <person name="Calhoun S."/>
            <person name="Haridas S."/>
            <person name="Kuo A."/>
            <person name="Mondo S."/>
            <person name="Pangilinan J."/>
            <person name="Riley R."/>
            <person name="LaButti K."/>
            <person name="Andreopoulos B."/>
            <person name="Lipzen A."/>
            <person name="Chen C."/>
            <person name="Yan M."/>
            <person name="Daum C."/>
            <person name="Ng V."/>
            <person name="Clum A."/>
            <person name="Steindorff A."/>
            <person name="Ohm R.A."/>
            <person name="Martin F."/>
            <person name="Silar P."/>
            <person name="Natvig D.O."/>
            <person name="Lalanne C."/>
            <person name="Gautier V."/>
            <person name="Ament-Velasquez S.L."/>
            <person name="Kruys A."/>
            <person name="Hutchinson M.I."/>
            <person name="Powell A.J."/>
            <person name="Barry K."/>
            <person name="Miller A.N."/>
            <person name="Grigoriev I.V."/>
            <person name="Debuchy R."/>
            <person name="Gladieux P."/>
            <person name="Hiltunen Thoren M."/>
            <person name="Johannesson H."/>
        </authorList>
    </citation>
    <scope>NUCLEOTIDE SEQUENCE</scope>
    <source>
        <strain evidence="7">CBS 508.74</strain>
    </source>
</reference>
<feature type="compositionally biased region" description="Pro residues" evidence="5">
    <location>
        <begin position="132"/>
        <end position="144"/>
    </location>
</feature>
<evidence type="ECO:0000313" key="7">
    <source>
        <dbReference type="EMBL" id="KAK4114327.1"/>
    </source>
</evidence>
<keyword evidence="3 4" id="KW-0539">Nucleus</keyword>
<keyword evidence="8" id="KW-1185">Reference proteome</keyword>
<dbReference type="SMART" id="SM00389">
    <property type="entry name" value="HOX"/>
    <property type="match status" value="1"/>
</dbReference>
<evidence type="ECO:0000256" key="4">
    <source>
        <dbReference type="PROSITE-ProRule" id="PRU00108"/>
    </source>
</evidence>
<feature type="compositionally biased region" description="Polar residues" evidence="5">
    <location>
        <begin position="9"/>
        <end position="18"/>
    </location>
</feature>
<feature type="compositionally biased region" description="Basic and acidic residues" evidence="5">
    <location>
        <begin position="25"/>
        <end position="34"/>
    </location>
</feature>
<feature type="region of interest" description="Disordered" evidence="5">
    <location>
        <begin position="349"/>
        <end position="426"/>
    </location>
</feature>
<evidence type="ECO:0000256" key="5">
    <source>
        <dbReference type="SAM" id="MobiDB-lite"/>
    </source>
</evidence>
<dbReference type="GeneID" id="89941693"/>
<keyword evidence="1 4" id="KW-0238">DNA-binding</keyword>
<dbReference type="InterPro" id="IPR009057">
    <property type="entry name" value="Homeodomain-like_sf"/>
</dbReference>
<feature type="compositionally biased region" description="Basic residues" evidence="5">
    <location>
        <begin position="239"/>
        <end position="248"/>
    </location>
</feature>
<gene>
    <name evidence="7" type="ORF">N656DRAFT_796802</name>
</gene>
<name>A0AAN6TH18_9PEZI</name>
<dbReference type="SUPFAM" id="SSF46689">
    <property type="entry name" value="Homeodomain-like"/>
    <property type="match status" value="1"/>
</dbReference>
<dbReference type="Proteomes" id="UP001302812">
    <property type="component" value="Unassembled WGS sequence"/>
</dbReference>